<feature type="compositionally biased region" description="Polar residues" evidence="1">
    <location>
        <begin position="763"/>
        <end position="774"/>
    </location>
</feature>
<feature type="region of interest" description="Disordered" evidence="1">
    <location>
        <begin position="381"/>
        <end position="598"/>
    </location>
</feature>
<feature type="compositionally biased region" description="Low complexity" evidence="1">
    <location>
        <begin position="142"/>
        <end position="156"/>
    </location>
</feature>
<feature type="compositionally biased region" description="Basic and acidic residues" evidence="1">
    <location>
        <begin position="1212"/>
        <end position="1222"/>
    </location>
</feature>
<feature type="region of interest" description="Disordered" evidence="1">
    <location>
        <begin position="872"/>
        <end position="927"/>
    </location>
</feature>
<dbReference type="EMBL" id="JAJSOF020000001">
    <property type="protein sequence ID" value="KAJ4451635.1"/>
    <property type="molecule type" value="Genomic_DNA"/>
</dbReference>
<evidence type="ECO:0000313" key="2">
    <source>
        <dbReference type="EMBL" id="KAJ4451635.1"/>
    </source>
</evidence>
<feature type="region of interest" description="Disordered" evidence="1">
    <location>
        <begin position="754"/>
        <end position="777"/>
    </location>
</feature>
<feature type="compositionally biased region" description="Low complexity" evidence="1">
    <location>
        <begin position="492"/>
        <end position="505"/>
    </location>
</feature>
<evidence type="ECO:0000256" key="1">
    <source>
        <dbReference type="SAM" id="MobiDB-lite"/>
    </source>
</evidence>
<dbReference type="InterPro" id="IPR036397">
    <property type="entry name" value="RNaseH_sf"/>
</dbReference>
<feature type="region of interest" description="Disordered" evidence="1">
    <location>
        <begin position="1124"/>
        <end position="1145"/>
    </location>
</feature>
<comment type="caution">
    <text evidence="2">The sequence shown here is derived from an EMBL/GenBank/DDBJ whole genome shotgun (WGS) entry which is preliminary data.</text>
</comment>
<gene>
    <name evidence="2" type="ORF">ANN_03104</name>
</gene>
<organism evidence="2 3">
    <name type="scientific">Periplaneta americana</name>
    <name type="common">American cockroach</name>
    <name type="synonym">Blatta americana</name>
    <dbReference type="NCBI Taxonomy" id="6978"/>
    <lineage>
        <taxon>Eukaryota</taxon>
        <taxon>Metazoa</taxon>
        <taxon>Ecdysozoa</taxon>
        <taxon>Arthropoda</taxon>
        <taxon>Hexapoda</taxon>
        <taxon>Insecta</taxon>
        <taxon>Pterygota</taxon>
        <taxon>Neoptera</taxon>
        <taxon>Polyneoptera</taxon>
        <taxon>Dictyoptera</taxon>
        <taxon>Blattodea</taxon>
        <taxon>Blattoidea</taxon>
        <taxon>Blattidae</taxon>
        <taxon>Blattinae</taxon>
        <taxon>Periplaneta</taxon>
    </lineage>
</organism>
<feature type="region of interest" description="Disordered" evidence="1">
    <location>
        <begin position="135"/>
        <end position="160"/>
    </location>
</feature>
<feature type="compositionally biased region" description="Basic and acidic residues" evidence="1">
    <location>
        <begin position="412"/>
        <end position="432"/>
    </location>
</feature>
<feature type="region of interest" description="Disordered" evidence="1">
    <location>
        <begin position="722"/>
        <end position="741"/>
    </location>
</feature>
<dbReference type="PANTHER" id="PTHR46060:SF1">
    <property type="entry name" value="MARINER MOS1 TRANSPOSASE-LIKE PROTEIN"/>
    <property type="match status" value="1"/>
</dbReference>
<feature type="compositionally biased region" description="Basic and acidic residues" evidence="1">
    <location>
        <begin position="382"/>
        <end position="394"/>
    </location>
</feature>
<feature type="compositionally biased region" description="Polar residues" evidence="1">
    <location>
        <begin position="460"/>
        <end position="491"/>
    </location>
</feature>
<feature type="compositionally biased region" description="Polar residues" evidence="1">
    <location>
        <begin position="872"/>
        <end position="898"/>
    </location>
</feature>
<feature type="region of interest" description="Disordered" evidence="1">
    <location>
        <begin position="836"/>
        <end position="858"/>
    </location>
</feature>
<protein>
    <submittedName>
        <fullName evidence="2">Uncharacterized protein</fullName>
    </submittedName>
</protein>
<feature type="region of interest" description="Disordered" evidence="1">
    <location>
        <begin position="1643"/>
        <end position="1662"/>
    </location>
</feature>
<feature type="region of interest" description="Disordered" evidence="1">
    <location>
        <begin position="1170"/>
        <end position="1265"/>
    </location>
</feature>
<dbReference type="InterPro" id="IPR052709">
    <property type="entry name" value="Transposase-MT_Hybrid"/>
</dbReference>
<feature type="region of interest" description="Disordered" evidence="1">
    <location>
        <begin position="633"/>
        <end position="709"/>
    </location>
</feature>
<feature type="compositionally biased region" description="Polar residues" evidence="1">
    <location>
        <begin position="518"/>
        <end position="532"/>
    </location>
</feature>
<dbReference type="Proteomes" id="UP001148838">
    <property type="component" value="Unassembled WGS sequence"/>
</dbReference>
<feature type="compositionally biased region" description="Polar residues" evidence="1">
    <location>
        <begin position="1051"/>
        <end position="1101"/>
    </location>
</feature>
<name>A0ABQ8U2Z8_PERAM</name>
<feature type="compositionally biased region" description="Polar residues" evidence="1">
    <location>
        <begin position="845"/>
        <end position="858"/>
    </location>
</feature>
<feature type="compositionally biased region" description="Basic and acidic residues" evidence="1">
    <location>
        <begin position="1178"/>
        <end position="1188"/>
    </location>
</feature>
<feature type="compositionally biased region" description="Polar residues" evidence="1">
    <location>
        <begin position="633"/>
        <end position="649"/>
    </location>
</feature>
<accession>A0ABQ8U2Z8</accession>
<feature type="region of interest" description="Disordered" evidence="1">
    <location>
        <begin position="963"/>
        <end position="982"/>
    </location>
</feature>
<feature type="compositionally biased region" description="Polar residues" evidence="1">
    <location>
        <begin position="543"/>
        <end position="568"/>
    </location>
</feature>
<feature type="compositionally biased region" description="Low complexity" evidence="1">
    <location>
        <begin position="401"/>
        <end position="411"/>
    </location>
</feature>
<feature type="region of interest" description="Disordered" evidence="1">
    <location>
        <begin position="1045"/>
        <end position="1111"/>
    </location>
</feature>
<dbReference type="PANTHER" id="PTHR46060">
    <property type="entry name" value="MARINER MOS1 TRANSPOSASE-LIKE PROTEIN"/>
    <property type="match status" value="1"/>
</dbReference>
<feature type="compositionally biased region" description="Low complexity" evidence="1">
    <location>
        <begin position="685"/>
        <end position="701"/>
    </location>
</feature>
<reference evidence="2 3" key="1">
    <citation type="journal article" date="2022" name="Allergy">
        <title>Genome assembly and annotation of Periplaneta americana reveal a comprehensive cockroach allergen profile.</title>
        <authorList>
            <person name="Wang L."/>
            <person name="Xiong Q."/>
            <person name="Saelim N."/>
            <person name="Wang L."/>
            <person name="Nong W."/>
            <person name="Wan A.T."/>
            <person name="Shi M."/>
            <person name="Liu X."/>
            <person name="Cao Q."/>
            <person name="Hui J.H.L."/>
            <person name="Sookrung N."/>
            <person name="Leung T.F."/>
            <person name="Tungtrongchitr A."/>
            <person name="Tsui S.K.W."/>
        </authorList>
    </citation>
    <scope>NUCLEOTIDE SEQUENCE [LARGE SCALE GENOMIC DNA]</scope>
    <source>
        <strain evidence="2">PWHHKU_190912</strain>
    </source>
</reference>
<feature type="compositionally biased region" description="Polar residues" evidence="1">
    <location>
        <begin position="918"/>
        <end position="927"/>
    </location>
</feature>
<sequence length="1883" mass="208002">MEPDHTQPMLFSNSCIKRLVKECCPNAFLRIISVVKFGRLTALTAIPAIIFFGILKRTRLPSASSRSSGTQSPCCGSAVVILFCSCLILQVSNYAEAEIGGRHIRRITAADLPSSNITDATKVRLKKLQVRNGENCTTEPCSRSSTSAPPSSTVSSNKEETKKTVSFVADDVLQERLHSDVLSHLTTTSSPYAGGYSYFDDIVVSDRFGEETSHATKKSSAFNDDNYSGTEASNFGATLTTPRISLFDDIHARMTESIRQNLEEMDEHRFRDISRPHSDRSLEEQPSDTVAIHRSVSDVANEKTNESVALEFSSNLSIIYNNSASPSSVKKDLVVENGTHIELEKSLVHTKIEPEVNHTVYYISNDTHSTIIPNIESVLTKGAKDSRKETETLKSRPPVKISTTSESSINSIKHETVVTTERNDKSTSRDTPELSSSLSTASTNAIQNKTGTPGDKDSTTSEPTRGRSYSRSQKTINSLNKGDLKTSITKQSINDNSSFNSSESVSTKDPDSNAVAPVSTQNPRQANTNNRGSRMLVTRRGHYNTTNGQDQSSHSPISGSSENSFTSEDATKKPRVRYSTRRTGTSRSEEQIETSTVSFGTTTDYASAAKTEITEVPEDNAVLAQTIQNNTLVRNKNSNSEDVVTQTTGEPEESSTVEYTSSRGRAFSYRRPYTTDRSVTHDSEPSTGTDDSDETSTSRPSASSVNIEAVKRRLTTMRRRPQLTTETSVTINSTSNSTTESNVIVRGWPTIARRPSMEGKAPTNKTDNTDNNEGNDIISVRGNVYKSVTRNRGTVRYGSQRNDTSVLNQKNDTYSFPIPPTAAAWTLVTLKGPSNETRSVRHPVQGNNSTNSTKQTTAGRWPLIRNRRPWNTMKQESTTVSAESTRGSVSTSPKSTKLSAVPEEKQATRLRISRPQKKIQQPSMQENRMSTIQVLAPTTEQELEQTTENVLFSTTENDADIITTQSPQTTTSSDELTTSSDSSFESISATSIRNNINMMVTAINTSDMITSEINSNSFPSSASYVTSTLPTTSTDYAVTLTTEALESTTENPQWENTGTDNQTTESSSRVSVATEANISSSTNNAEDISTTTTENSSQGVTTLPGPFITAGSLSGFMEEEIINPPLRGEGDQQPENQEGDAGNNAESYQGIVNAEEVNNQGDESKQGVVNVEGSQQEESNRPPEETRGDGINSEGTHVQGEIPVGSSDEDENKNADGNRQLDESQNSGKQPPAPVGGDEPFPAQEEPADYGGPDSGTIDHNSDGVTAVPSRIQTDVPISNGTLISGTSQILDSLISSFTSDKDIARIKALQEKESGSWLHALPSSYVGTLMDGKSFQIATALRLGCKICHVHQCICGETVDSFGHHALSCARKSIEFETIATPRFEQTTTLSSSTSAIEWGADSTTLPSVSKVPFYLILTVIASWSSFCDRKDQFKQAVVDLMRNNQRSIATYQIMLPNADSNCPNNGVSRKTARSSSIEVEMYLVDGEINFDRQLTSDFYDYWRKSGLPGFPLEAKYAIGIIQDSKEGLELNGFGLHQLLVYADDVNMLAEHPQTIGENTGILLEASLDVNPEKTNCETWTLTLREEQWLRMFENKVLRKTFEAKRDEVTGEWRKLHNAELHALYSSSDIIRNTKSRRLRWEGRSRNGGQAEEEMGSTRDATHANRWTHILTIWDPKTGKRNAGRQETRWVDELRSRFGHLYGQVQRKTDNNGISSQSDLQPKHDRPIEFILLTPSFHRYCLQNRFIGTVCEWLYRFKSSNMSTEDMPCPGGPSSGRNDENIAKIKRAIDEDRRKTIDEVSEQTNLSWSTVQRILTQDLHMRRMPAKFVPRLLTDDQRENRVRVCRYLKSEVQNDPNFFKRIVTGDESWCYGYDPESKQASS</sequence>
<keyword evidence="3" id="KW-1185">Reference proteome</keyword>
<evidence type="ECO:0000313" key="3">
    <source>
        <dbReference type="Proteomes" id="UP001148838"/>
    </source>
</evidence>
<dbReference type="Gene3D" id="3.30.420.10">
    <property type="entry name" value="Ribonuclease H-like superfamily/Ribonuclease H"/>
    <property type="match status" value="1"/>
</dbReference>
<feature type="compositionally biased region" description="Low complexity" evidence="1">
    <location>
        <begin position="434"/>
        <end position="445"/>
    </location>
</feature>
<proteinExistence type="predicted"/>
<feature type="compositionally biased region" description="Low complexity" evidence="1">
    <location>
        <begin position="724"/>
        <end position="741"/>
    </location>
</feature>